<evidence type="ECO:0000313" key="2">
    <source>
        <dbReference type="EMBL" id="KZE73616.1"/>
    </source>
</evidence>
<dbReference type="OrthoDB" id="9815897at2"/>
<dbReference type="EMBL" id="LQNU01000105">
    <property type="protein sequence ID" value="KZE73616.1"/>
    <property type="molecule type" value="Genomic_DNA"/>
</dbReference>
<feature type="transmembrane region" description="Helical" evidence="1">
    <location>
        <begin position="103"/>
        <end position="121"/>
    </location>
</feature>
<evidence type="ECO:0000256" key="1">
    <source>
        <dbReference type="SAM" id="Phobius"/>
    </source>
</evidence>
<sequence length="124" mass="14191">MKNWLIRILLYIPLFGIGYYYKVAFGTADSSGLSCMVYQKTGWLCPGCGGQRALQSLLRGDVLEAIHYNALILLLIPLLLFIYISLIEVYVVKNQKYIGRIVLPKWFPYVLVLVIIVFSVMRNI</sequence>
<keyword evidence="1" id="KW-0812">Transmembrane</keyword>
<keyword evidence="1" id="KW-0472">Membrane</keyword>
<organism evidence="2 3">
    <name type="scientific">Myroides marinus</name>
    <dbReference type="NCBI Taxonomy" id="703342"/>
    <lineage>
        <taxon>Bacteria</taxon>
        <taxon>Pseudomonadati</taxon>
        <taxon>Bacteroidota</taxon>
        <taxon>Flavobacteriia</taxon>
        <taxon>Flavobacteriales</taxon>
        <taxon>Flavobacteriaceae</taxon>
        <taxon>Myroides</taxon>
    </lineage>
</organism>
<dbReference type="Pfam" id="PF10825">
    <property type="entry name" value="DUF2752"/>
    <property type="match status" value="1"/>
</dbReference>
<dbReference type="RefSeq" id="WP_038987007.1">
    <property type="nucleotide sequence ID" value="NZ_JWJO01000038.1"/>
</dbReference>
<name>A0A163UP02_9FLAO</name>
<gene>
    <name evidence="2" type="ORF">AV926_02220</name>
</gene>
<proteinExistence type="predicted"/>
<evidence type="ECO:0000313" key="3">
    <source>
        <dbReference type="Proteomes" id="UP000076630"/>
    </source>
</evidence>
<dbReference type="InterPro" id="IPR021215">
    <property type="entry name" value="DUF2752"/>
</dbReference>
<comment type="caution">
    <text evidence="2">The sequence shown here is derived from an EMBL/GenBank/DDBJ whole genome shotgun (WGS) entry which is preliminary data.</text>
</comment>
<feature type="transmembrane region" description="Helical" evidence="1">
    <location>
        <begin position="5"/>
        <end position="21"/>
    </location>
</feature>
<dbReference type="AlphaFoldDB" id="A0A163UP02"/>
<feature type="transmembrane region" description="Helical" evidence="1">
    <location>
        <begin position="66"/>
        <end position="91"/>
    </location>
</feature>
<dbReference type="Proteomes" id="UP000076630">
    <property type="component" value="Unassembled WGS sequence"/>
</dbReference>
<protein>
    <recommendedName>
        <fullName evidence="4">DUF2752 domain-containing protein</fullName>
    </recommendedName>
</protein>
<keyword evidence="3" id="KW-1185">Reference proteome</keyword>
<accession>A0A163UP02</accession>
<evidence type="ECO:0008006" key="4">
    <source>
        <dbReference type="Google" id="ProtNLM"/>
    </source>
</evidence>
<keyword evidence="1" id="KW-1133">Transmembrane helix</keyword>
<reference evidence="2 3" key="1">
    <citation type="submission" date="2016-01" db="EMBL/GenBank/DDBJ databases">
        <title>Whole genome sequencing of Myroides marinus L41.</title>
        <authorList>
            <person name="Hong K.W."/>
        </authorList>
    </citation>
    <scope>NUCLEOTIDE SEQUENCE [LARGE SCALE GENOMIC DNA]</scope>
    <source>
        <strain evidence="2 3">L41</strain>
    </source>
</reference>